<proteinExistence type="predicted"/>
<gene>
    <name evidence="1" type="ORF">BDN72DRAFT_778754</name>
</gene>
<accession>A0ACD3A6E7</accession>
<evidence type="ECO:0000313" key="1">
    <source>
        <dbReference type="EMBL" id="TFK60980.1"/>
    </source>
</evidence>
<dbReference type="EMBL" id="ML208708">
    <property type="protein sequence ID" value="TFK60980.1"/>
    <property type="molecule type" value="Genomic_DNA"/>
</dbReference>
<organism evidence="1 2">
    <name type="scientific">Pluteus cervinus</name>
    <dbReference type="NCBI Taxonomy" id="181527"/>
    <lineage>
        <taxon>Eukaryota</taxon>
        <taxon>Fungi</taxon>
        <taxon>Dikarya</taxon>
        <taxon>Basidiomycota</taxon>
        <taxon>Agaricomycotina</taxon>
        <taxon>Agaricomycetes</taxon>
        <taxon>Agaricomycetidae</taxon>
        <taxon>Agaricales</taxon>
        <taxon>Pluteineae</taxon>
        <taxon>Pluteaceae</taxon>
        <taxon>Pluteus</taxon>
    </lineage>
</organism>
<sequence length="514" mass="55657">MSLEVLSPPPPPLGPEFDHGGLAADTLPPDYQPQALEHEVSLGRSHAPLAPSAPSRLLPSALGGTDEVIRGTTKHSYHLEADGHKWLTLNVLSQARVETSLPVFVGQKSIITGSVEVDLKKTEKIKSITISVVGGTTFVGQDEILFLNLEQTLWGGDKKGQKSSGSLQGHHSWSFEFTLPNEVTIPNPGKGHVKEAFPLPPYYTERASPAYLDYRISVNVRRGFLKMTNKLSKPFAFVPFTVADPPSFLRQMVYQEMGSKLLGPEADPDGWRVLPPVLVKGTLFSIKEVEVKCTLAIATPLSYAIGTPIPLILTLESDDAQALDVLSAPTAITVYLVRTLATGSDATEIGVQRRSNNYFETGVSQAYFWLVEGASNPHDDSSIDRVTLETVHSAGSGGKSLSKRVLHGEIEVMRGLKPSFVFPRFTIRYQLDLLPFSAPGYTPAQAEQFGIMGTGQSSALLSEPVSITTAPPPGVVARSYAPPGYVKPPAGDYNKSVGLLENGNQRFYHHHGGW</sequence>
<evidence type="ECO:0000313" key="2">
    <source>
        <dbReference type="Proteomes" id="UP000308600"/>
    </source>
</evidence>
<protein>
    <submittedName>
        <fullName evidence="1">Uncharacterized protein</fullName>
    </submittedName>
</protein>
<keyword evidence="2" id="KW-1185">Reference proteome</keyword>
<name>A0ACD3A6E7_9AGAR</name>
<reference evidence="1 2" key="1">
    <citation type="journal article" date="2019" name="Nat. Ecol. Evol.">
        <title>Megaphylogeny resolves global patterns of mushroom evolution.</title>
        <authorList>
            <person name="Varga T."/>
            <person name="Krizsan K."/>
            <person name="Foldi C."/>
            <person name="Dima B."/>
            <person name="Sanchez-Garcia M."/>
            <person name="Sanchez-Ramirez S."/>
            <person name="Szollosi G.J."/>
            <person name="Szarkandi J.G."/>
            <person name="Papp V."/>
            <person name="Albert L."/>
            <person name="Andreopoulos W."/>
            <person name="Angelini C."/>
            <person name="Antonin V."/>
            <person name="Barry K.W."/>
            <person name="Bougher N.L."/>
            <person name="Buchanan P."/>
            <person name="Buyck B."/>
            <person name="Bense V."/>
            <person name="Catcheside P."/>
            <person name="Chovatia M."/>
            <person name="Cooper J."/>
            <person name="Damon W."/>
            <person name="Desjardin D."/>
            <person name="Finy P."/>
            <person name="Geml J."/>
            <person name="Haridas S."/>
            <person name="Hughes K."/>
            <person name="Justo A."/>
            <person name="Karasinski D."/>
            <person name="Kautmanova I."/>
            <person name="Kiss B."/>
            <person name="Kocsube S."/>
            <person name="Kotiranta H."/>
            <person name="LaButti K.M."/>
            <person name="Lechner B.E."/>
            <person name="Liimatainen K."/>
            <person name="Lipzen A."/>
            <person name="Lukacs Z."/>
            <person name="Mihaltcheva S."/>
            <person name="Morgado L.N."/>
            <person name="Niskanen T."/>
            <person name="Noordeloos M.E."/>
            <person name="Ohm R.A."/>
            <person name="Ortiz-Santana B."/>
            <person name="Ovrebo C."/>
            <person name="Racz N."/>
            <person name="Riley R."/>
            <person name="Savchenko A."/>
            <person name="Shiryaev A."/>
            <person name="Soop K."/>
            <person name="Spirin V."/>
            <person name="Szebenyi C."/>
            <person name="Tomsovsky M."/>
            <person name="Tulloss R.E."/>
            <person name="Uehling J."/>
            <person name="Grigoriev I.V."/>
            <person name="Vagvolgyi C."/>
            <person name="Papp T."/>
            <person name="Martin F.M."/>
            <person name="Miettinen O."/>
            <person name="Hibbett D.S."/>
            <person name="Nagy L.G."/>
        </authorList>
    </citation>
    <scope>NUCLEOTIDE SEQUENCE [LARGE SCALE GENOMIC DNA]</scope>
    <source>
        <strain evidence="1 2">NL-1719</strain>
    </source>
</reference>
<dbReference type="Proteomes" id="UP000308600">
    <property type="component" value="Unassembled WGS sequence"/>
</dbReference>